<accession>A0A5B7K1E8</accession>
<dbReference type="Proteomes" id="UP000324222">
    <property type="component" value="Unassembled WGS sequence"/>
</dbReference>
<sequence length="64" mass="7271">MTLRQSSPQLRSREWDIIRLPSSGRKVDAQRFHSLAVACTWGCRILPGDTGNVLRKQVSDSLFE</sequence>
<organism evidence="1 2">
    <name type="scientific">Portunus trituberculatus</name>
    <name type="common">Swimming crab</name>
    <name type="synonym">Neptunus trituberculatus</name>
    <dbReference type="NCBI Taxonomy" id="210409"/>
    <lineage>
        <taxon>Eukaryota</taxon>
        <taxon>Metazoa</taxon>
        <taxon>Ecdysozoa</taxon>
        <taxon>Arthropoda</taxon>
        <taxon>Crustacea</taxon>
        <taxon>Multicrustacea</taxon>
        <taxon>Malacostraca</taxon>
        <taxon>Eumalacostraca</taxon>
        <taxon>Eucarida</taxon>
        <taxon>Decapoda</taxon>
        <taxon>Pleocyemata</taxon>
        <taxon>Brachyura</taxon>
        <taxon>Eubrachyura</taxon>
        <taxon>Portunoidea</taxon>
        <taxon>Portunidae</taxon>
        <taxon>Portuninae</taxon>
        <taxon>Portunus</taxon>
    </lineage>
</organism>
<reference evidence="1 2" key="1">
    <citation type="submission" date="2019-05" db="EMBL/GenBank/DDBJ databases">
        <title>Another draft genome of Portunus trituberculatus and its Hox gene families provides insights of decapod evolution.</title>
        <authorList>
            <person name="Jeong J.-H."/>
            <person name="Song I."/>
            <person name="Kim S."/>
            <person name="Choi T."/>
            <person name="Kim D."/>
            <person name="Ryu S."/>
            <person name="Kim W."/>
        </authorList>
    </citation>
    <scope>NUCLEOTIDE SEQUENCE [LARGE SCALE GENOMIC DNA]</scope>
    <source>
        <tissue evidence="1">Muscle</tissue>
    </source>
</reference>
<protein>
    <submittedName>
        <fullName evidence="1">Uncharacterized protein</fullName>
    </submittedName>
</protein>
<keyword evidence="2" id="KW-1185">Reference proteome</keyword>
<dbReference type="AlphaFoldDB" id="A0A5B7K1E8"/>
<evidence type="ECO:0000313" key="2">
    <source>
        <dbReference type="Proteomes" id="UP000324222"/>
    </source>
</evidence>
<gene>
    <name evidence="1" type="ORF">E2C01_098520</name>
</gene>
<comment type="caution">
    <text evidence="1">The sequence shown here is derived from an EMBL/GenBank/DDBJ whole genome shotgun (WGS) entry which is preliminary data.</text>
</comment>
<name>A0A5B7K1E8_PORTR</name>
<evidence type="ECO:0000313" key="1">
    <source>
        <dbReference type="EMBL" id="MPD02911.1"/>
    </source>
</evidence>
<dbReference type="EMBL" id="VSRR010133718">
    <property type="protein sequence ID" value="MPD02911.1"/>
    <property type="molecule type" value="Genomic_DNA"/>
</dbReference>
<proteinExistence type="predicted"/>